<keyword evidence="7" id="KW-0833">Ubl conjugation pathway</keyword>
<dbReference type="Gene3D" id="3.30.40.10">
    <property type="entry name" value="Zinc/RING finger domain, C3HC4 (zinc finger)"/>
    <property type="match status" value="1"/>
</dbReference>
<dbReference type="GO" id="GO:0061630">
    <property type="term" value="F:ubiquitin protein ligase activity"/>
    <property type="evidence" value="ECO:0007669"/>
    <property type="project" value="UniProtKB-EC"/>
</dbReference>
<dbReference type="Ensembl" id="ENSPKIT00000040245.1">
    <property type="protein sequence ID" value="ENSPKIP00000015770.1"/>
    <property type="gene ID" value="ENSPKIG00000002360.1"/>
</dbReference>
<dbReference type="STRING" id="1676925.ENSPKIP00000015770"/>
<evidence type="ECO:0000256" key="3">
    <source>
        <dbReference type="ARBA" id="ARBA00012483"/>
    </source>
</evidence>
<accession>A0A3B3RCX0</accession>
<evidence type="ECO:0000313" key="12">
    <source>
        <dbReference type="Proteomes" id="UP000261540"/>
    </source>
</evidence>
<keyword evidence="12" id="KW-1185">Reference proteome</keyword>
<dbReference type="Pfam" id="PF12906">
    <property type="entry name" value="RINGv"/>
    <property type="match status" value="1"/>
</dbReference>
<sequence length="279" mass="31242">MSATAFPNSRCPPLTTHASGINATEEEDEEEEPRGAGAAPPHTGGDQDLSGITRSLLRLSMPSPLEGASGNAALTIDMMAPRRIPSEEQREEKPTSSRDPERVKKIQESLLLEDSDEEEGELCRICQMGHNSPPDPLIEPCRCTGSLQCVHQECMKKWLLAKISSGSSLEAITTCELCREKLQLDIEDFDINELHRTHERSEYEFISCGLYLVVLLHLCEQRFSDTLGIANEVGFFNLARTLREHMDSLERAYRESEEEEARQNSPSVDFGDSDEEERC</sequence>
<dbReference type="PROSITE" id="PS51292">
    <property type="entry name" value="ZF_RING_CH"/>
    <property type="match status" value="1"/>
</dbReference>
<dbReference type="PANTHER" id="PTHR14471">
    <property type="entry name" value="MARCH7/10 E3 UBIQUITIN PROTEIN LIGASE FAMILY MEMBER"/>
    <property type="match status" value="1"/>
</dbReference>
<proteinExistence type="predicted"/>
<keyword evidence="4" id="KW-0808">Transferase</keyword>
<dbReference type="SMART" id="SM00744">
    <property type="entry name" value="RINGv"/>
    <property type="match status" value="1"/>
</dbReference>
<dbReference type="InterPro" id="IPR011016">
    <property type="entry name" value="Znf_RING-CH"/>
</dbReference>
<comment type="catalytic activity">
    <reaction evidence="1">
        <text>S-ubiquitinyl-[E2 ubiquitin-conjugating enzyme]-L-cysteine + [acceptor protein]-L-lysine = [E2 ubiquitin-conjugating enzyme]-L-cysteine + N(6)-ubiquitinyl-[acceptor protein]-L-lysine.</text>
        <dbReference type="EC" id="2.3.2.27"/>
    </reaction>
</comment>
<comment type="pathway">
    <text evidence="2">Protein modification; protein ubiquitination.</text>
</comment>
<name>A0A3B3RCX0_9TELE</name>
<keyword evidence="5" id="KW-0479">Metal-binding</keyword>
<evidence type="ECO:0000256" key="9">
    <source>
        <dbReference type="SAM" id="MobiDB-lite"/>
    </source>
</evidence>
<evidence type="ECO:0000256" key="2">
    <source>
        <dbReference type="ARBA" id="ARBA00004906"/>
    </source>
</evidence>
<dbReference type="InterPro" id="IPR013083">
    <property type="entry name" value="Znf_RING/FYVE/PHD"/>
</dbReference>
<dbReference type="GO" id="GO:0008270">
    <property type="term" value="F:zinc ion binding"/>
    <property type="evidence" value="ECO:0007669"/>
    <property type="project" value="UniProtKB-KW"/>
</dbReference>
<keyword evidence="8" id="KW-0862">Zinc</keyword>
<feature type="compositionally biased region" description="Basic and acidic residues" evidence="9">
    <location>
        <begin position="84"/>
        <end position="103"/>
    </location>
</feature>
<feature type="compositionally biased region" description="Low complexity" evidence="9">
    <location>
        <begin position="54"/>
        <end position="65"/>
    </location>
</feature>
<dbReference type="PANTHER" id="PTHR14471:SF1">
    <property type="entry name" value="E3 UBIQUITIN-PROTEIN LIGASE MARCHF7"/>
    <property type="match status" value="1"/>
</dbReference>
<dbReference type="SUPFAM" id="SSF57850">
    <property type="entry name" value="RING/U-box"/>
    <property type="match status" value="1"/>
</dbReference>
<dbReference type="Proteomes" id="UP000261540">
    <property type="component" value="Unplaced"/>
</dbReference>
<dbReference type="EC" id="2.3.2.27" evidence="3"/>
<evidence type="ECO:0000259" key="10">
    <source>
        <dbReference type="PROSITE" id="PS51292"/>
    </source>
</evidence>
<protein>
    <recommendedName>
        <fullName evidence="3">RING-type E3 ubiquitin transferase</fullName>
        <ecNumber evidence="3">2.3.2.27</ecNumber>
    </recommendedName>
</protein>
<evidence type="ECO:0000256" key="1">
    <source>
        <dbReference type="ARBA" id="ARBA00000900"/>
    </source>
</evidence>
<feature type="domain" description="RING-CH-type" evidence="10">
    <location>
        <begin position="115"/>
        <end position="185"/>
    </location>
</feature>
<evidence type="ECO:0000256" key="4">
    <source>
        <dbReference type="ARBA" id="ARBA00022679"/>
    </source>
</evidence>
<feature type="region of interest" description="Disordered" evidence="9">
    <location>
        <begin position="1"/>
        <end position="103"/>
    </location>
</feature>
<evidence type="ECO:0000256" key="6">
    <source>
        <dbReference type="ARBA" id="ARBA00022771"/>
    </source>
</evidence>
<dbReference type="GeneTree" id="ENSGT00530000063836"/>
<dbReference type="InterPro" id="IPR052297">
    <property type="entry name" value="RING-CH-type_E3_ubiq-ligase"/>
</dbReference>
<evidence type="ECO:0000256" key="5">
    <source>
        <dbReference type="ARBA" id="ARBA00022723"/>
    </source>
</evidence>
<keyword evidence="6" id="KW-0863">Zinc-finger</keyword>
<reference evidence="11" key="1">
    <citation type="submission" date="2025-08" db="UniProtKB">
        <authorList>
            <consortium name="Ensembl"/>
        </authorList>
    </citation>
    <scope>IDENTIFICATION</scope>
</reference>
<organism evidence="11 12">
    <name type="scientific">Paramormyrops kingsleyae</name>
    <dbReference type="NCBI Taxonomy" id="1676925"/>
    <lineage>
        <taxon>Eukaryota</taxon>
        <taxon>Metazoa</taxon>
        <taxon>Chordata</taxon>
        <taxon>Craniata</taxon>
        <taxon>Vertebrata</taxon>
        <taxon>Euteleostomi</taxon>
        <taxon>Actinopterygii</taxon>
        <taxon>Neopterygii</taxon>
        <taxon>Teleostei</taxon>
        <taxon>Osteoglossocephala</taxon>
        <taxon>Osteoglossomorpha</taxon>
        <taxon>Osteoglossiformes</taxon>
        <taxon>Mormyridae</taxon>
        <taxon>Paramormyrops</taxon>
    </lineage>
</organism>
<feature type="region of interest" description="Disordered" evidence="9">
    <location>
        <begin position="250"/>
        <end position="279"/>
    </location>
</feature>
<evidence type="ECO:0000256" key="7">
    <source>
        <dbReference type="ARBA" id="ARBA00022786"/>
    </source>
</evidence>
<evidence type="ECO:0000313" key="11">
    <source>
        <dbReference type="Ensembl" id="ENSPKIP00000015770.1"/>
    </source>
</evidence>
<reference evidence="11" key="2">
    <citation type="submission" date="2025-09" db="UniProtKB">
        <authorList>
            <consortium name="Ensembl"/>
        </authorList>
    </citation>
    <scope>IDENTIFICATION</scope>
</reference>
<evidence type="ECO:0000256" key="8">
    <source>
        <dbReference type="ARBA" id="ARBA00022833"/>
    </source>
</evidence>
<dbReference type="AlphaFoldDB" id="A0A3B3RCX0"/>